<evidence type="ECO:0000313" key="4">
    <source>
        <dbReference type="Proteomes" id="UP000756132"/>
    </source>
</evidence>
<feature type="region of interest" description="Disordered" evidence="1">
    <location>
        <begin position="1"/>
        <end position="24"/>
    </location>
</feature>
<keyword evidence="2" id="KW-1133">Transmembrane helix</keyword>
<keyword evidence="2" id="KW-0812">Transmembrane</keyword>
<dbReference type="PANTHER" id="PTHR39218">
    <property type="entry name" value="OXIDOREDUCTASE 14 KDA SUBUNIT, PUTATIVE (AFU_ORTHOLOGUE AFUA_1G12110)-RELATED"/>
    <property type="match status" value="1"/>
</dbReference>
<dbReference type="OrthoDB" id="2141050at2759"/>
<feature type="region of interest" description="Disordered" evidence="1">
    <location>
        <begin position="129"/>
        <end position="151"/>
    </location>
</feature>
<keyword evidence="4" id="KW-1185">Reference proteome</keyword>
<organism evidence="3 4">
    <name type="scientific">Passalora fulva</name>
    <name type="common">Tomato leaf mold</name>
    <name type="synonym">Cladosporium fulvum</name>
    <dbReference type="NCBI Taxonomy" id="5499"/>
    <lineage>
        <taxon>Eukaryota</taxon>
        <taxon>Fungi</taxon>
        <taxon>Dikarya</taxon>
        <taxon>Ascomycota</taxon>
        <taxon>Pezizomycotina</taxon>
        <taxon>Dothideomycetes</taxon>
        <taxon>Dothideomycetidae</taxon>
        <taxon>Mycosphaerellales</taxon>
        <taxon>Mycosphaerellaceae</taxon>
        <taxon>Fulvia</taxon>
    </lineage>
</organism>
<dbReference type="AlphaFoldDB" id="A0A9Q8P539"/>
<evidence type="ECO:0000256" key="1">
    <source>
        <dbReference type="SAM" id="MobiDB-lite"/>
    </source>
</evidence>
<gene>
    <name evidence="3" type="ORF">CLAFUR5_03879</name>
</gene>
<reference evidence="3" key="2">
    <citation type="journal article" date="2022" name="Microb. Genom.">
        <title>A chromosome-scale genome assembly of the tomato pathogen Cladosporium fulvum reveals a compartmentalized genome architecture and the presence of a dispensable chromosome.</title>
        <authorList>
            <person name="Zaccaron A.Z."/>
            <person name="Chen L.H."/>
            <person name="Samaras A."/>
            <person name="Stergiopoulos I."/>
        </authorList>
    </citation>
    <scope>NUCLEOTIDE SEQUENCE</scope>
    <source>
        <strain evidence="3">Race5_Kim</strain>
    </source>
</reference>
<dbReference type="EMBL" id="CP090164">
    <property type="protein sequence ID" value="UJO13603.1"/>
    <property type="molecule type" value="Genomic_DNA"/>
</dbReference>
<protein>
    <submittedName>
        <fullName evidence="3">Uncharacterized protein</fullName>
    </submittedName>
</protein>
<accession>A0A9Q8P539</accession>
<dbReference type="RefSeq" id="XP_047757969.1">
    <property type="nucleotide sequence ID" value="XM_047903027.1"/>
</dbReference>
<evidence type="ECO:0000256" key="2">
    <source>
        <dbReference type="SAM" id="Phobius"/>
    </source>
</evidence>
<feature type="transmembrane region" description="Helical" evidence="2">
    <location>
        <begin position="91"/>
        <end position="108"/>
    </location>
</feature>
<evidence type="ECO:0000313" key="3">
    <source>
        <dbReference type="EMBL" id="UJO13603.1"/>
    </source>
</evidence>
<name>A0A9Q8P539_PASFU</name>
<dbReference type="Proteomes" id="UP000756132">
    <property type="component" value="Chromosome 2"/>
</dbReference>
<dbReference type="KEGG" id="ffu:CLAFUR5_03879"/>
<dbReference type="GeneID" id="71983757"/>
<keyword evidence="2" id="KW-0472">Membrane</keyword>
<dbReference type="PANTHER" id="PTHR39218:SF1">
    <property type="entry name" value="OXIDOREDUCTASE 14 KDA SUBUNIT, PUTATIVE (AFU_ORTHOLOGUE AFUA_1G12110)-RELATED"/>
    <property type="match status" value="1"/>
</dbReference>
<proteinExistence type="predicted"/>
<reference evidence="3" key="1">
    <citation type="submission" date="2021-12" db="EMBL/GenBank/DDBJ databases">
        <authorList>
            <person name="Zaccaron A."/>
            <person name="Stergiopoulos I."/>
        </authorList>
    </citation>
    <scope>NUCLEOTIDE SEQUENCE</scope>
    <source>
        <strain evidence="3">Race5_Kim</strain>
    </source>
</reference>
<feature type="transmembrane region" description="Helical" evidence="2">
    <location>
        <begin position="63"/>
        <end position="79"/>
    </location>
</feature>
<sequence length="181" mass="20866">MRKESCTKGPDTTTRDHSPPRLPFTRHLQTTKLPRRAFRDFQAPSTSATPCDTSTSASMVNKILFWSGFGLAVRFWQLGIEMRPFFQRENWLIYPIYGGLGASFGYWLQGVEDRQMRYLSETRQRLIEKRKRRAQREGAPDVGTFQQREQEGLHASPRFVVERDALALPAEGVKERTAADQ</sequence>